<evidence type="ECO:0000313" key="2">
    <source>
        <dbReference type="EMBL" id="QPH40771.1"/>
    </source>
</evidence>
<dbReference type="EMBL" id="CP064939">
    <property type="protein sequence ID" value="QPH40771.1"/>
    <property type="molecule type" value="Genomic_DNA"/>
</dbReference>
<dbReference type="InterPro" id="IPR018739">
    <property type="entry name" value="DUF2281"/>
</dbReference>
<dbReference type="Pfam" id="PF10047">
    <property type="entry name" value="DUF2281"/>
    <property type="match status" value="1"/>
</dbReference>
<name>A0A7S9L1I4_9SPHI</name>
<gene>
    <name evidence="2" type="ORF">IZT61_05760</name>
</gene>
<protein>
    <submittedName>
        <fullName evidence="2">DUF2281 domain-containing protein</fullName>
    </submittedName>
</protein>
<dbReference type="AlphaFoldDB" id="A0A7S9L1I4"/>
<evidence type="ECO:0000259" key="1">
    <source>
        <dbReference type="Pfam" id="PF10047"/>
    </source>
</evidence>
<accession>A0A7S9L1I4</accession>
<keyword evidence="3" id="KW-1185">Reference proteome</keyword>
<dbReference type="RefSeq" id="WP_196100225.1">
    <property type="nucleotide sequence ID" value="NZ_CP064939.1"/>
</dbReference>
<proteinExistence type="predicted"/>
<sequence>MTDIQLYTKLSDLPTDLKDKVSNYIDSLLEKKHSVKANKKRVAGLAEGLIDLKTNFDDPIEGFENYMK</sequence>
<organism evidence="2 3">
    <name type="scientific">Pedobacter endophyticus</name>
    <dbReference type="NCBI Taxonomy" id="2789740"/>
    <lineage>
        <taxon>Bacteria</taxon>
        <taxon>Pseudomonadati</taxon>
        <taxon>Bacteroidota</taxon>
        <taxon>Sphingobacteriia</taxon>
        <taxon>Sphingobacteriales</taxon>
        <taxon>Sphingobacteriaceae</taxon>
        <taxon>Pedobacter</taxon>
    </lineage>
</organism>
<reference evidence="2 3" key="1">
    <citation type="submission" date="2020-11" db="EMBL/GenBank/DDBJ databases">
        <title>Pedobacter endophytica, an endophytic bacteria isolated form Carex pumila.</title>
        <authorList>
            <person name="Peng Y."/>
            <person name="Jiang L."/>
            <person name="Lee J."/>
        </authorList>
    </citation>
    <scope>NUCLEOTIDE SEQUENCE [LARGE SCALE GENOMIC DNA]</scope>
    <source>
        <strain evidence="2 3">JBR3-12</strain>
    </source>
</reference>
<dbReference type="Proteomes" id="UP000594759">
    <property type="component" value="Chromosome"/>
</dbReference>
<feature type="domain" description="DUF2281" evidence="1">
    <location>
        <begin position="5"/>
        <end position="66"/>
    </location>
</feature>
<dbReference type="KEGG" id="pex:IZT61_05760"/>
<evidence type="ECO:0000313" key="3">
    <source>
        <dbReference type="Proteomes" id="UP000594759"/>
    </source>
</evidence>